<protein>
    <recommendedName>
        <fullName evidence="7">Reverse transcriptase RNase H-like domain-containing protein</fullName>
    </recommendedName>
</protein>
<dbReference type="GO" id="GO:0016787">
    <property type="term" value="F:hydrolase activity"/>
    <property type="evidence" value="ECO:0007669"/>
    <property type="project" value="UniProtKB-KW"/>
</dbReference>
<dbReference type="GO" id="GO:0004519">
    <property type="term" value="F:endonuclease activity"/>
    <property type="evidence" value="ECO:0007669"/>
    <property type="project" value="UniProtKB-KW"/>
</dbReference>
<evidence type="ECO:0000256" key="4">
    <source>
        <dbReference type="ARBA" id="ARBA00022759"/>
    </source>
</evidence>
<evidence type="ECO:0000256" key="2">
    <source>
        <dbReference type="ARBA" id="ARBA00022695"/>
    </source>
</evidence>
<sequence>MIECDASIIRIETVLPQESHPVVFYSEKLIKSQRKYITYEL</sequence>
<feature type="domain" description="Reverse transcriptase RNase H-like" evidence="7">
    <location>
        <begin position="2"/>
        <end position="40"/>
    </location>
</feature>
<name>A0A7I8JPH9_SPIIN</name>
<evidence type="ECO:0000313" key="9">
    <source>
        <dbReference type="EMBL" id="CAA7409222.1"/>
    </source>
</evidence>
<evidence type="ECO:0000256" key="3">
    <source>
        <dbReference type="ARBA" id="ARBA00022722"/>
    </source>
</evidence>
<dbReference type="Pfam" id="PF17917">
    <property type="entry name" value="RT_RNaseH"/>
    <property type="match status" value="1"/>
</dbReference>
<keyword evidence="4" id="KW-0255">Endonuclease</keyword>
<evidence type="ECO:0000256" key="6">
    <source>
        <dbReference type="ARBA" id="ARBA00022918"/>
    </source>
</evidence>
<keyword evidence="10" id="KW-1185">Reference proteome</keyword>
<evidence type="ECO:0000259" key="7">
    <source>
        <dbReference type="Pfam" id="PF17917"/>
    </source>
</evidence>
<evidence type="ECO:0000256" key="5">
    <source>
        <dbReference type="ARBA" id="ARBA00022801"/>
    </source>
</evidence>
<keyword evidence="6" id="KW-0695">RNA-directed DNA polymerase</keyword>
<dbReference type="AlphaFoldDB" id="A0A7I8JPH9"/>
<keyword evidence="1" id="KW-0808">Transferase</keyword>
<proteinExistence type="predicted"/>
<dbReference type="Proteomes" id="UP000663760">
    <property type="component" value="Chromosome 15"/>
</dbReference>
<accession>A0A7I8JPH9</accession>
<evidence type="ECO:0000313" key="10">
    <source>
        <dbReference type="Proteomes" id="UP000663760"/>
    </source>
</evidence>
<evidence type="ECO:0000313" key="8">
    <source>
        <dbReference type="EMBL" id="CAA2632888.1"/>
    </source>
</evidence>
<dbReference type="EMBL" id="LR743602">
    <property type="protein sequence ID" value="CAA2632888.1"/>
    <property type="molecule type" value="Genomic_DNA"/>
</dbReference>
<dbReference type="EMBL" id="LR746278">
    <property type="protein sequence ID" value="CAA7409222.1"/>
    <property type="molecule type" value="Genomic_DNA"/>
</dbReference>
<dbReference type="GO" id="GO:0003964">
    <property type="term" value="F:RNA-directed DNA polymerase activity"/>
    <property type="evidence" value="ECO:0007669"/>
    <property type="project" value="UniProtKB-KW"/>
</dbReference>
<gene>
    <name evidence="8" type="ORF">SI7747_15018464</name>
    <name evidence="9" type="ORF">SI8410_15019900</name>
</gene>
<organism evidence="8">
    <name type="scientific">Spirodela intermedia</name>
    <name type="common">Intermediate duckweed</name>
    <dbReference type="NCBI Taxonomy" id="51605"/>
    <lineage>
        <taxon>Eukaryota</taxon>
        <taxon>Viridiplantae</taxon>
        <taxon>Streptophyta</taxon>
        <taxon>Embryophyta</taxon>
        <taxon>Tracheophyta</taxon>
        <taxon>Spermatophyta</taxon>
        <taxon>Magnoliopsida</taxon>
        <taxon>Liliopsida</taxon>
        <taxon>Araceae</taxon>
        <taxon>Lemnoideae</taxon>
        <taxon>Spirodela</taxon>
    </lineage>
</organism>
<keyword evidence="5" id="KW-0378">Hydrolase</keyword>
<evidence type="ECO:0000256" key="1">
    <source>
        <dbReference type="ARBA" id="ARBA00022679"/>
    </source>
</evidence>
<keyword evidence="2" id="KW-0548">Nucleotidyltransferase</keyword>
<reference evidence="8" key="1">
    <citation type="submission" date="2019-12" db="EMBL/GenBank/DDBJ databases">
        <authorList>
            <person name="Scholz U."/>
            <person name="Mascher M."/>
            <person name="Fiebig A."/>
        </authorList>
    </citation>
    <scope>NUCLEOTIDE SEQUENCE</scope>
</reference>
<keyword evidence="3" id="KW-0540">Nuclease</keyword>
<dbReference type="InterPro" id="IPR041373">
    <property type="entry name" value="RT_RNaseH"/>
</dbReference>